<dbReference type="OrthoDB" id="3801372at2759"/>
<name>A0A6A5ZX54_9PLEO</name>
<proteinExistence type="predicted"/>
<protein>
    <submittedName>
        <fullName evidence="1">Uncharacterized protein</fullName>
    </submittedName>
</protein>
<reference evidence="1" key="1">
    <citation type="journal article" date="2020" name="Stud. Mycol.">
        <title>101 Dothideomycetes genomes: a test case for predicting lifestyles and emergence of pathogens.</title>
        <authorList>
            <person name="Haridas S."/>
            <person name="Albert R."/>
            <person name="Binder M."/>
            <person name="Bloem J."/>
            <person name="Labutti K."/>
            <person name="Salamov A."/>
            <person name="Andreopoulos B."/>
            <person name="Baker S."/>
            <person name="Barry K."/>
            <person name="Bills G."/>
            <person name="Bluhm B."/>
            <person name="Cannon C."/>
            <person name="Castanera R."/>
            <person name="Culley D."/>
            <person name="Daum C."/>
            <person name="Ezra D."/>
            <person name="Gonzalez J."/>
            <person name="Henrissat B."/>
            <person name="Kuo A."/>
            <person name="Liang C."/>
            <person name="Lipzen A."/>
            <person name="Lutzoni F."/>
            <person name="Magnuson J."/>
            <person name="Mondo S."/>
            <person name="Nolan M."/>
            <person name="Ohm R."/>
            <person name="Pangilinan J."/>
            <person name="Park H.-J."/>
            <person name="Ramirez L."/>
            <person name="Alfaro M."/>
            <person name="Sun H."/>
            <person name="Tritt A."/>
            <person name="Yoshinaga Y."/>
            <person name="Zwiers L.-H."/>
            <person name="Turgeon B."/>
            <person name="Goodwin S."/>
            <person name="Spatafora J."/>
            <person name="Crous P."/>
            <person name="Grigoriev I."/>
        </authorList>
    </citation>
    <scope>NUCLEOTIDE SEQUENCE</scope>
    <source>
        <strain evidence="1">CBS 627.86</strain>
    </source>
</reference>
<sequence>MGETAPLLHTSPSPRPSSPLLRLPAELRLKIYSYVAPEFSLRHPPSQYTGLIYTCQQTRAELENEFLKGFTTFLNDFKDVMQKRRREIINFKEPTSIYEMGNFMITRQLRPDMFKSEDPFMPALAGYYFDCLTIKTREASSGRFGDGHRLSEGREPVYAGLVQRIVRFLARYLGQFPGYERRPSAQKIIFEFEKPSIEYGWYLKDAEWSLCGNEAWRMRVEKSGEGKVLRAVFEPAPGCYHAREKKERRKKD</sequence>
<keyword evidence="2" id="KW-1185">Reference proteome</keyword>
<accession>A0A6A5ZX54</accession>
<dbReference type="AlphaFoldDB" id="A0A6A5ZX54"/>
<organism evidence="1 2">
    <name type="scientific">Lophiotrema nucula</name>
    <dbReference type="NCBI Taxonomy" id="690887"/>
    <lineage>
        <taxon>Eukaryota</taxon>
        <taxon>Fungi</taxon>
        <taxon>Dikarya</taxon>
        <taxon>Ascomycota</taxon>
        <taxon>Pezizomycotina</taxon>
        <taxon>Dothideomycetes</taxon>
        <taxon>Pleosporomycetidae</taxon>
        <taxon>Pleosporales</taxon>
        <taxon>Lophiotremataceae</taxon>
        <taxon>Lophiotrema</taxon>
    </lineage>
</organism>
<gene>
    <name evidence="1" type="ORF">BDV96DRAFT_639429</name>
</gene>
<dbReference type="EMBL" id="ML977310">
    <property type="protein sequence ID" value="KAF2122871.1"/>
    <property type="molecule type" value="Genomic_DNA"/>
</dbReference>
<evidence type="ECO:0000313" key="2">
    <source>
        <dbReference type="Proteomes" id="UP000799770"/>
    </source>
</evidence>
<evidence type="ECO:0000313" key="1">
    <source>
        <dbReference type="EMBL" id="KAF2122871.1"/>
    </source>
</evidence>
<dbReference type="Proteomes" id="UP000799770">
    <property type="component" value="Unassembled WGS sequence"/>
</dbReference>